<dbReference type="Gene3D" id="3.10.350.10">
    <property type="entry name" value="LysM domain"/>
    <property type="match status" value="1"/>
</dbReference>
<name>A0A9P7QD14_9HYPO</name>
<feature type="compositionally biased region" description="Polar residues" evidence="2">
    <location>
        <begin position="530"/>
        <end position="546"/>
    </location>
</feature>
<keyword evidence="4" id="KW-1185">Reference proteome</keyword>
<feature type="compositionally biased region" description="Polar residues" evidence="2">
    <location>
        <begin position="117"/>
        <end position="127"/>
    </location>
</feature>
<evidence type="ECO:0000313" key="3">
    <source>
        <dbReference type="EMBL" id="KAG6287590.1"/>
    </source>
</evidence>
<organism evidence="3 4">
    <name type="scientific">Claviceps aff. purpurea</name>
    <dbReference type="NCBI Taxonomy" id="1967640"/>
    <lineage>
        <taxon>Eukaryota</taxon>
        <taxon>Fungi</taxon>
        <taxon>Dikarya</taxon>
        <taxon>Ascomycota</taxon>
        <taxon>Pezizomycotina</taxon>
        <taxon>Sordariomycetes</taxon>
        <taxon>Hypocreomycetidae</taxon>
        <taxon>Hypocreales</taxon>
        <taxon>Clavicipitaceae</taxon>
        <taxon>Claviceps</taxon>
    </lineage>
</organism>
<dbReference type="EMBL" id="SRRH01000535">
    <property type="protein sequence ID" value="KAG6287590.1"/>
    <property type="molecule type" value="Genomic_DNA"/>
</dbReference>
<feature type="region of interest" description="Disordered" evidence="2">
    <location>
        <begin position="271"/>
        <end position="323"/>
    </location>
</feature>
<evidence type="ECO:0000256" key="1">
    <source>
        <dbReference type="ARBA" id="ARBA00044955"/>
    </source>
</evidence>
<comment type="similarity">
    <text evidence="1">Belongs to the secreted LysM effector family.</text>
</comment>
<feature type="region of interest" description="Disordered" evidence="2">
    <location>
        <begin position="527"/>
        <end position="548"/>
    </location>
</feature>
<proteinExistence type="inferred from homology"/>
<evidence type="ECO:0008006" key="5">
    <source>
        <dbReference type="Google" id="ProtNLM"/>
    </source>
</evidence>
<dbReference type="InterPro" id="IPR036779">
    <property type="entry name" value="LysM_dom_sf"/>
</dbReference>
<feature type="region of interest" description="Disordered" evidence="2">
    <location>
        <begin position="364"/>
        <end position="446"/>
    </location>
</feature>
<feature type="compositionally biased region" description="Polar residues" evidence="2">
    <location>
        <begin position="296"/>
        <end position="314"/>
    </location>
</feature>
<feature type="compositionally biased region" description="Basic and acidic residues" evidence="2">
    <location>
        <begin position="411"/>
        <end position="422"/>
    </location>
</feature>
<comment type="caution">
    <text evidence="3">The sequence shown here is derived from an EMBL/GenBank/DDBJ whole genome shotgun (WGS) entry which is preliminary data.</text>
</comment>
<protein>
    <recommendedName>
        <fullName evidence="5">LysM domain-containing protein</fullName>
    </recommendedName>
</protein>
<gene>
    <name evidence="3" type="ORF">E4U09_006070</name>
</gene>
<feature type="compositionally biased region" description="Basic and acidic residues" evidence="2">
    <location>
        <begin position="74"/>
        <end position="84"/>
    </location>
</feature>
<feature type="compositionally biased region" description="Polar residues" evidence="2">
    <location>
        <begin position="42"/>
        <end position="55"/>
    </location>
</feature>
<feature type="region of interest" description="Disordered" evidence="2">
    <location>
        <begin position="117"/>
        <end position="157"/>
    </location>
</feature>
<evidence type="ECO:0000256" key="2">
    <source>
        <dbReference type="SAM" id="MobiDB-lite"/>
    </source>
</evidence>
<feature type="compositionally biased region" description="Polar residues" evidence="2">
    <location>
        <begin position="366"/>
        <end position="403"/>
    </location>
</feature>
<feature type="region of interest" description="Disordered" evidence="2">
    <location>
        <begin position="1"/>
        <end position="92"/>
    </location>
</feature>
<sequence length="604" mass="66217">MTDRDSSAHGSTNLLTPARAAATYQPPGSNVIRPRSYRRENASYSDGTTTNLEPGSSTKSPRNTSSRSTSVSRSSEHTRHEADPNSRPGGHELAQFLDDTWLQRWTSVQAFASNIMSNSNKSLNGPSTPEERSHLRRKNSRLENWGPVPPSNSSLTHSIAAGSSAHRQAALRAAKTASVLESYEGVNGGLDVIGKHKRRKSDESVPHASESAQQLVYIHEVQPNDTYAGIVLRYKCREDIFRKSNRLWSQDSVQTRKFLILPVDACEVKGRPIDPQNCETDSLDPAPSKIEDHQSKNGASRNGTLSESRSSALMASTHCEQESEDGMPWTHVRWVQMEAFSKPIQIVRVVQHSLGYFPPRRKRSVRTISPNTSSRRSSGLSNFTLGLNDGSSSCQFNSPSRQPSLPGRPSSSHDRVDSETADNRPSWMRRPGGVGSMNRSVKEPGPDNDYLNLWAKKHLPGLDLDTIPSMSVMGSDIAHFGFGLASTTLVESSFEEGKELDKTSRLGSGLDRAAAVVEHWLRGALVKRPSTPSSGNRSRPTGLSSKQDFHNLIELTNATGQECETMHLPTSSCTSAAARIADVMATRDNTSLDSKYADSQKKDK</sequence>
<dbReference type="AlphaFoldDB" id="A0A9P7QD14"/>
<dbReference type="Proteomes" id="UP000707071">
    <property type="component" value="Unassembled WGS sequence"/>
</dbReference>
<reference evidence="3 4" key="1">
    <citation type="journal article" date="2020" name="bioRxiv">
        <title>Whole genome comparisons of ergot fungi reveals the divergence and evolution of species within the genus Claviceps are the result of varying mechanisms driving genome evolution and host range expansion.</title>
        <authorList>
            <person name="Wyka S.A."/>
            <person name="Mondo S.J."/>
            <person name="Liu M."/>
            <person name="Dettman J."/>
            <person name="Nalam V."/>
            <person name="Broders K.D."/>
        </authorList>
    </citation>
    <scope>NUCLEOTIDE SEQUENCE [LARGE SCALE GENOMIC DNA]</scope>
    <source>
        <strain evidence="3 4">Clav52</strain>
    </source>
</reference>
<accession>A0A9P7QD14</accession>
<feature type="compositionally biased region" description="Low complexity" evidence="2">
    <location>
        <begin position="56"/>
        <end position="73"/>
    </location>
</feature>
<evidence type="ECO:0000313" key="4">
    <source>
        <dbReference type="Proteomes" id="UP000707071"/>
    </source>
</evidence>